<dbReference type="EMBL" id="CAICTM010000966">
    <property type="protein sequence ID" value="CAB9518854.1"/>
    <property type="molecule type" value="Genomic_DNA"/>
</dbReference>
<accession>A0A9N8EHP4</accession>
<dbReference type="Proteomes" id="UP001153069">
    <property type="component" value="Unassembled WGS sequence"/>
</dbReference>
<protein>
    <submittedName>
        <fullName evidence="1">Uncharacterized protein</fullName>
    </submittedName>
</protein>
<evidence type="ECO:0000313" key="1">
    <source>
        <dbReference type="EMBL" id="CAB9518854.1"/>
    </source>
</evidence>
<proteinExistence type="predicted"/>
<dbReference type="AlphaFoldDB" id="A0A9N8EHP4"/>
<evidence type="ECO:0000313" key="2">
    <source>
        <dbReference type="Proteomes" id="UP001153069"/>
    </source>
</evidence>
<reference evidence="1" key="1">
    <citation type="submission" date="2020-06" db="EMBL/GenBank/DDBJ databases">
        <authorList>
            <consortium name="Plant Systems Biology data submission"/>
        </authorList>
    </citation>
    <scope>NUCLEOTIDE SEQUENCE</scope>
    <source>
        <strain evidence="1">D6</strain>
    </source>
</reference>
<comment type="caution">
    <text evidence="1">The sequence shown here is derived from an EMBL/GenBank/DDBJ whole genome shotgun (WGS) entry which is preliminary data.</text>
</comment>
<name>A0A9N8EHP4_9STRA</name>
<gene>
    <name evidence="1" type="ORF">SEMRO_968_G225980.1</name>
</gene>
<organism evidence="1 2">
    <name type="scientific">Seminavis robusta</name>
    <dbReference type="NCBI Taxonomy" id="568900"/>
    <lineage>
        <taxon>Eukaryota</taxon>
        <taxon>Sar</taxon>
        <taxon>Stramenopiles</taxon>
        <taxon>Ochrophyta</taxon>
        <taxon>Bacillariophyta</taxon>
        <taxon>Bacillariophyceae</taxon>
        <taxon>Bacillariophycidae</taxon>
        <taxon>Naviculales</taxon>
        <taxon>Naviculaceae</taxon>
        <taxon>Seminavis</taxon>
    </lineage>
</organism>
<sequence>MSTKQKQAALLVALVIVVVGLLVAFAEKTALLQKENAKLKKRYDDMKAKEIQEFTKRMSKSKEIADTWKGHLNSLMHADRDGTMEMANLAKENEDLKKQIHETDRHVTQR</sequence>
<keyword evidence="2" id="KW-1185">Reference proteome</keyword>